<evidence type="ECO:0000313" key="20">
    <source>
        <dbReference type="Proteomes" id="UP001385848"/>
    </source>
</evidence>
<evidence type="ECO:0000256" key="13">
    <source>
        <dbReference type="RuleBase" id="RU364040"/>
    </source>
</evidence>
<evidence type="ECO:0000256" key="1">
    <source>
        <dbReference type="ARBA" id="ARBA00000098"/>
    </source>
</evidence>
<dbReference type="Gene3D" id="1.25.50.20">
    <property type="match status" value="1"/>
</dbReference>
<reference evidence="18 20" key="2">
    <citation type="submission" date="2024-04" db="EMBL/GenBank/DDBJ databases">
        <title>Three lactobacilli isolated from voided urine samples from females with type 2 diabetes.</title>
        <authorList>
            <person name="Kula A."/>
            <person name="Stegman N."/>
            <person name="Putonti C."/>
        </authorList>
    </citation>
    <scope>NUCLEOTIDE SEQUENCE [LARGE SCALE GENOMIC DNA]</scope>
    <source>
        <strain evidence="18 20">1855</strain>
    </source>
</reference>
<dbReference type="InterPro" id="IPR050344">
    <property type="entry name" value="Peptidase_M1_aminopeptidases"/>
</dbReference>
<dbReference type="GO" id="GO:0008270">
    <property type="term" value="F:zinc ion binding"/>
    <property type="evidence" value="ECO:0007669"/>
    <property type="project" value="UniProtKB-UniRule"/>
</dbReference>
<evidence type="ECO:0000259" key="16">
    <source>
        <dbReference type="Pfam" id="PF17900"/>
    </source>
</evidence>
<comment type="catalytic activity">
    <reaction evidence="1">
        <text>Release of an N-terminal amino acid, Xaa-|-Yaa- from a peptide, amide or arylamide. Xaa is preferably Ala, but may be most amino acids including Pro (slow action). When a terminal hydrophobic residue is followed by a prolyl residue, the two may be released as an intact Xaa-Pro dipeptide.</text>
        <dbReference type="EC" id="3.4.11.2"/>
    </reaction>
</comment>
<dbReference type="PRINTS" id="PR00756">
    <property type="entry name" value="ALADIPTASE"/>
</dbReference>
<comment type="similarity">
    <text evidence="2 13">Belongs to the peptidase M1 family.</text>
</comment>
<dbReference type="GO" id="GO:0070006">
    <property type="term" value="F:metalloaminopeptidase activity"/>
    <property type="evidence" value="ECO:0007669"/>
    <property type="project" value="TreeGrafter"/>
</dbReference>
<dbReference type="EC" id="3.4.11.-" evidence="13"/>
<keyword evidence="7 13" id="KW-0378">Hydrolase</keyword>
<dbReference type="EMBL" id="VYWW01000001">
    <property type="protein sequence ID" value="KAA9324388.1"/>
    <property type="molecule type" value="Genomic_DNA"/>
</dbReference>
<evidence type="ECO:0000256" key="2">
    <source>
        <dbReference type="ARBA" id="ARBA00010136"/>
    </source>
</evidence>
<keyword evidence="20" id="KW-1185">Reference proteome</keyword>
<dbReference type="GO" id="GO:0043171">
    <property type="term" value="P:peptide catabolic process"/>
    <property type="evidence" value="ECO:0007669"/>
    <property type="project" value="TreeGrafter"/>
</dbReference>
<dbReference type="InterPro" id="IPR034016">
    <property type="entry name" value="M1_APN-typ"/>
</dbReference>
<feature type="site" description="Transition state stabilizer" evidence="12">
    <location>
        <position position="376"/>
    </location>
</feature>
<evidence type="ECO:0000256" key="6">
    <source>
        <dbReference type="ARBA" id="ARBA00022723"/>
    </source>
</evidence>
<feature type="binding site" evidence="11">
    <location>
        <position position="293"/>
    </location>
    <ligand>
        <name>Zn(2+)</name>
        <dbReference type="ChEBI" id="CHEBI:29105"/>
        <note>catalytic</note>
    </ligand>
</feature>
<dbReference type="FunFam" id="1.10.390.10:FF:000013">
    <property type="entry name" value="Aminopeptidase N"/>
    <property type="match status" value="1"/>
</dbReference>
<evidence type="ECO:0000256" key="11">
    <source>
        <dbReference type="PIRSR" id="PIRSR634016-3"/>
    </source>
</evidence>
<dbReference type="SUPFAM" id="SSF55486">
    <property type="entry name" value="Metalloproteases ('zincins'), catalytic domain"/>
    <property type="match status" value="1"/>
</dbReference>
<feature type="domain" description="ERAP1-like C-terminal" evidence="15">
    <location>
        <begin position="509"/>
        <end position="815"/>
    </location>
</feature>
<dbReference type="InterPro" id="IPR042097">
    <property type="entry name" value="Aminopeptidase_N-like_N_sf"/>
</dbReference>
<evidence type="ECO:0000256" key="4">
    <source>
        <dbReference type="ARBA" id="ARBA00022438"/>
    </source>
</evidence>
<dbReference type="OrthoDB" id="100605at2"/>
<dbReference type="Pfam" id="PF17900">
    <property type="entry name" value="Peptidase_M1_N"/>
    <property type="match status" value="1"/>
</dbReference>
<dbReference type="InterPro" id="IPR045357">
    <property type="entry name" value="Aminopeptidase_N-like_N"/>
</dbReference>
<organism evidence="17 19">
    <name type="scientific">Lactobacillus jensenii</name>
    <dbReference type="NCBI Taxonomy" id="109790"/>
    <lineage>
        <taxon>Bacteria</taxon>
        <taxon>Bacillati</taxon>
        <taxon>Bacillota</taxon>
        <taxon>Bacilli</taxon>
        <taxon>Lactobacillales</taxon>
        <taxon>Lactobacillaceae</taxon>
        <taxon>Lactobacillus</taxon>
    </lineage>
</organism>
<dbReference type="GO" id="GO:0016285">
    <property type="term" value="F:alanyl aminopeptidase activity"/>
    <property type="evidence" value="ECO:0007669"/>
    <property type="project" value="UniProtKB-EC"/>
</dbReference>
<dbReference type="GO" id="GO:0042277">
    <property type="term" value="F:peptide binding"/>
    <property type="evidence" value="ECO:0007669"/>
    <property type="project" value="TreeGrafter"/>
</dbReference>
<keyword evidence="6 11" id="KW-0479">Metal-binding</keyword>
<dbReference type="GeneID" id="31743634"/>
<dbReference type="PANTHER" id="PTHR11533:SF174">
    <property type="entry name" value="PUROMYCIN-SENSITIVE AMINOPEPTIDASE-RELATED"/>
    <property type="match status" value="1"/>
</dbReference>
<dbReference type="InterPro" id="IPR027268">
    <property type="entry name" value="Peptidase_M4/M1_CTD_sf"/>
</dbReference>
<keyword evidence="9 13" id="KW-0482">Metalloprotease</keyword>
<feature type="active site" description="Proton acceptor" evidence="10">
    <location>
        <position position="290"/>
    </location>
</feature>
<evidence type="ECO:0000313" key="17">
    <source>
        <dbReference type="EMBL" id="KAA9324388.1"/>
    </source>
</evidence>
<dbReference type="InterPro" id="IPR024571">
    <property type="entry name" value="ERAP1-like_C_dom"/>
</dbReference>
<feature type="domain" description="Aminopeptidase N-like N-terminal" evidence="16">
    <location>
        <begin position="12"/>
        <end position="181"/>
    </location>
</feature>
<dbReference type="PANTHER" id="PTHR11533">
    <property type="entry name" value="PROTEASE M1 ZINC METALLOPROTEASE"/>
    <property type="match status" value="1"/>
</dbReference>
<accession>A0A5N1IG99</accession>
<dbReference type="Proteomes" id="UP000327236">
    <property type="component" value="Unassembled WGS sequence"/>
</dbReference>
<evidence type="ECO:0000259" key="14">
    <source>
        <dbReference type="Pfam" id="PF01433"/>
    </source>
</evidence>
<dbReference type="InterPro" id="IPR014782">
    <property type="entry name" value="Peptidase_M1_dom"/>
</dbReference>
<name>A0A5N1IG99_LACJE</name>
<evidence type="ECO:0000256" key="5">
    <source>
        <dbReference type="ARBA" id="ARBA00022670"/>
    </source>
</evidence>
<sequence length="845" mass="95913">MGKINRFYDTFHPNHYDLFINVNRADKKINGTSTITGEALNKEVNVHQKFMSISKVTQDGEAVPFEVDQKAEAIKITLAKAGNTTISIDYSAPLTDTMMGIYPSYYQLNGKKEEIIGTQFETTFARQAFPCIDEPEAKATFSLALKFDEKPGEIALANMPETKVENGVHYFEKTVKMSTYLVAFAFGDLQSKMTETKSGVKVGVFATKAHKAKELDFALDIAKRAIEFYEDFYQTPYPLPHSWQLALPDFSAGAMENWGLVTYREAYLLLDPDNTPLDMKKLVATVITHELAHQWFGDLVTMKWWDNLWLNESFANMMEYLSLDHLEPSWNVWEMFQSSEAPAALTRDATDGVQSVYVEVKDPAEIDTLFDGAIVYAKGSRMLVMVRALLGDKALQKGLKYYFDHHKFGNTTGDDLWNALSTATDLNIAEIMHSWLNQPGYPVVNAFVEDGHLKLTQKQFFVGEGEDKGRIWQIPLNANFDSPAIMTEKELDLGDYETLRKQAGHALRINVGNTTHCVVKYDETLMNDILAEVEDLDSISKLQLLQDLRLLSEGRESSYAEVVPLLDKLKDSKSNLVNNAIYTTARKLRQFVTPDSDAENYLKQFYNRLSEDQVKRLGWEVKAGESDEDKLTRPYVLSASLYGGNIDSVRAAHKLYQEHEDDLESLNADVRPYVLINEVKNCGSSELTDKLIKLYQTTSDASFKSDLTAAITSSKSESELEKVVSYFKNADVVKPQDLRGWFASVLNNKLGEQLAWDWIRDEWAWLDKTVGGDMEFTTFITVIARNFKTAKRLEEFKAFFEPKLDQPMLTREIKMDTKVIGTRVDLVEAEKVKVNQVVKSLFVEE</sequence>
<feature type="domain" description="Peptidase M1 membrane alanine aminopeptidase" evidence="14">
    <location>
        <begin position="217"/>
        <end position="435"/>
    </location>
</feature>
<evidence type="ECO:0000313" key="18">
    <source>
        <dbReference type="EMBL" id="MEL0565406.1"/>
    </source>
</evidence>
<dbReference type="Gene3D" id="2.60.40.1730">
    <property type="entry name" value="tricorn interacting facor f3 domain"/>
    <property type="match status" value="1"/>
</dbReference>
<feature type="binding site" evidence="11">
    <location>
        <position position="312"/>
    </location>
    <ligand>
        <name>Zn(2+)</name>
        <dbReference type="ChEBI" id="CHEBI:29105"/>
        <note>catalytic</note>
    </ligand>
</feature>
<dbReference type="GO" id="GO:0005615">
    <property type="term" value="C:extracellular space"/>
    <property type="evidence" value="ECO:0007669"/>
    <property type="project" value="TreeGrafter"/>
</dbReference>
<dbReference type="Pfam" id="PF11838">
    <property type="entry name" value="ERAP1_C"/>
    <property type="match status" value="1"/>
</dbReference>
<evidence type="ECO:0000256" key="3">
    <source>
        <dbReference type="ARBA" id="ARBA00011245"/>
    </source>
</evidence>
<comment type="caution">
    <text evidence="17">The sequence shown here is derived from an EMBL/GenBank/DDBJ whole genome shotgun (WGS) entry which is preliminary data.</text>
</comment>
<dbReference type="SUPFAM" id="SSF63737">
    <property type="entry name" value="Leukotriene A4 hydrolase N-terminal domain"/>
    <property type="match status" value="1"/>
</dbReference>
<comment type="subunit">
    <text evidence="3">Monomer.</text>
</comment>
<proteinExistence type="inferred from homology"/>
<feature type="binding site" evidence="11">
    <location>
        <position position="289"/>
    </location>
    <ligand>
        <name>Zn(2+)</name>
        <dbReference type="ChEBI" id="CHEBI:29105"/>
        <note>catalytic</note>
    </ligand>
</feature>
<evidence type="ECO:0000256" key="10">
    <source>
        <dbReference type="PIRSR" id="PIRSR634016-1"/>
    </source>
</evidence>
<dbReference type="RefSeq" id="WP_006585585.1">
    <property type="nucleotide sequence ID" value="NZ_CATOUV010000001.1"/>
</dbReference>
<reference evidence="17 19" key="1">
    <citation type="submission" date="2019-09" db="EMBL/GenBank/DDBJ databases">
        <title>Draft genome sequence assemblies of isolates from the urinary tract.</title>
        <authorList>
            <person name="Mores C.R."/>
            <person name="Putonti C."/>
            <person name="Wolfe A.J."/>
        </authorList>
    </citation>
    <scope>NUCLEOTIDE SEQUENCE [LARGE SCALE GENOMIC DNA]</scope>
    <source>
        <strain evidence="17 19">UMB246</strain>
    </source>
</reference>
<evidence type="ECO:0000256" key="9">
    <source>
        <dbReference type="ARBA" id="ARBA00023049"/>
    </source>
</evidence>
<evidence type="ECO:0000256" key="12">
    <source>
        <dbReference type="PIRSR" id="PIRSR634016-4"/>
    </source>
</evidence>
<keyword evidence="5 13" id="KW-0645">Protease</keyword>
<gene>
    <name evidence="18" type="ORF">AAC431_05635</name>
    <name evidence="17" type="ORF">F6H94_00030</name>
</gene>
<keyword evidence="4 13" id="KW-0031">Aminopeptidase</keyword>
<dbReference type="AlphaFoldDB" id="A0A5N1IG99"/>
<dbReference type="Gene3D" id="1.10.390.10">
    <property type="entry name" value="Neutral Protease Domain 2"/>
    <property type="match status" value="1"/>
</dbReference>
<evidence type="ECO:0000256" key="8">
    <source>
        <dbReference type="ARBA" id="ARBA00022833"/>
    </source>
</evidence>
<protein>
    <recommendedName>
        <fullName evidence="13">Aminopeptidase</fullName>
        <ecNumber evidence="13">3.4.11.-</ecNumber>
    </recommendedName>
</protein>
<dbReference type="EMBL" id="JBBVUL010000009">
    <property type="protein sequence ID" value="MEL0565406.1"/>
    <property type="molecule type" value="Genomic_DNA"/>
</dbReference>
<evidence type="ECO:0000313" key="19">
    <source>
        <dbReference type="Proteomes" id="UP000327236"/>
    </source>
</evidence>
<dbReference type="CDD" id="cd09601">
    <property type="entry name" value="M1_APN-Q_like"/>
    <property type="match status" value="1"/>
</dbReference>
<comment type="cofactor">
    <cofactor evidence="11 13">
        <name>Zn(2+)</name>
        <dbReference type="ChEBI" id="CHEBI:29105"/>
    </cofactor>
    <text evidence="11 13">Binds 1 zinc ion per subunit.</text>
</comment>
<evidence type="ECO:0000259" key="15">
    <source>
        <dbReference type="Pfam" id="PF11838"/>
    </source>
</evidence>
<dbReference type="Proteomes" id="UP001385848">
    <property type="component" value="Unassembled WGS sequence"/>
</dbReference>
<keyword evidence="8 11" id="KW-0862">Zinc</keyword>
<dbReference type="GO" id="GO:0016020">
    <property type="term" value="C:membrane"/>
    <property type="evidence" value="ECO:0007669"/>
    <property type="project" value="TreeGrafter"/>
</dbReference>
<evidence type="ECO:0000256" key="7">
    <source>
        <dbReference type="ARBA" id="ARBA00022801"/>
    </source>
</evidence>
<dbReference type="KEGG" id="lje:BUE77_07860"/>
<dbReference type="GO" id="GO:0006508">
    <property type="term" value="P:proteolysis"/>
    <property type="evidence" value="ECO:0007669"/>
    <property type="project" value="UniProtKB-KW"/>
</dbReference>
<dbReference type="InterPro" id="IPR001930">
    <property type="entry name" value="Peptidase_M1"/>
</dbReference>
<dbReference type="GO" id="GO:0005737">
    <property type="term" value="C:cytoplasm"/>
    <property type="evidence" value="ECO:0007669"/>
    <property type="project" value="TreeGrafter"/>
</dbReference>
<dbReference type="Pfam" id="PF01433">
    <property type="entry name" value="Peptidase_M1"/>
    <property type="match status" value="1"/>
</dbReference>